<dbReference type="AlphaFoldDB" id="A0AAD6W1C5"/>
<name>A0AAD6W1C5_9ROSI</name>
<dbReference type="Proteomes" id="UP001164929">
    <property type="component" value="Chromosome 6"/>
</dbReference>
<dbReference type="EMBL" id="JAQIZT010000006">
    <property type="protein sequence ID" value="KAJ6995387.1"/>
    <property type="molecule type" value="Genomic_DNA"/>
</dbReference>
<feature type="transmembrane region" description="Helical" evidence="1">
    <location>
        <begin position="6"/>
        <end position="36"/>
    </location>
</feature>
<sequence length="127" mass="13715">MYSYDLFLVYIIYTVSKIVTPMFLIPSIVRVLALWLRFMQGMEGFSSLLRILKKDGHSAKNNNPGLADDNEWCIVSSANALILLSSGRTTLPRSGLSFRLNSAHLSASLANNVASSSGQSGTAGSSI</sequence>
<evidence type="ECO:0000313" key="3">
    <source>
        <dbReference type="Proteomes" id="UP001164929"/>
    </source>
</evidence>
<gene>
    <name evidence="2" type="ORF">NC653_017995</name>
</gene>
<keyword evidence="1" id="KW-0812">Transmembrane</keyword>
<proteinExistence type="predicted"/>
<reference evidence="2" key="1">
    <citation type="journal article" date="2023" name="Mol. Ecol. Resour.">
        <title>Chromosome-level genome assembly of a triploid poplar Populus alba 'Berolinensis'.</title>
        <authorList>
            <person name="Chen S."/>
            <person name="Yu Y."/>
            <person name="Wang X."/>
            <person name="Wang S."/>
            <person name="Zhang T."/>
            <person name="Zhou Y."/>
            <person name="He R."/>
            <person name="Meng N."/>
            <person name="Wang Y."/>
            <person name="Liu W."/>
            <person name="Liu Z."/>
            <person name="Liu J."/>
            <person name="Guo Q."/>
            <person name="Huang H."/>
            <person name="Sederoff R.R."/>
            <person name="Wang G."/>
            <person name="Qu G."/>
            <person name="Chen S."/>
        </authorList>
    </citation>
    <scope>NUCLEOTIDE SEQUENCE</scope>
    <source>
        <strain evidence="2">SC-2020</strain>
    </source>
</reference>
<accession>A0AAD6W1C5</accession>
<keyword evidence="3" id="KW-1185">Reference proteome</keyword>
<protein>
    <submittedName>
        <fullName evidence="2">Uncharacterized protein</fullName>
    </submittedName>
</protein>
<keyword evidence="1" id="KW-0472">Membrane</keyword>
<evidence type="ECO:0000256" key="1">
    <source>
        <dbReference type="SAM" id="Phobius"/>
    </source>
</evidence>
<organism evidence="2 3">
    <name type="scientific">Populus alba x Populus x berolinensis</name>
    <dbReference type="NCBI Taxonomy" id="444605"/>
    <lineage>
        <taxon>Eukaryota</taxon>
        <taxon>Viridiplantae</taxon>
        <taxon>Streptophyta</taxon>
        <taxon>Embryophyta</taxon>
        <taxon>Tracheophyta</taxon>
        <taxon>Spermatophyta</taxon>
        <taxon>Magnoliopsida</taxon>
        <taxon>eudicotyledons</taxon>
        <taxon>Gunneridae</taxon>
        <taxon>Pentapetalae</taxon>
        <taxon>rosids</taxon>
        <taxon>fabids</taxon>
        <taxon>Malpighiales</taxon>
        <taxon>Salicaceae</taxon>
        <taxon>Saliceae</taxon>
        <taxon>Populus</taxon>
    </lineage>
</organism>
<comment type="caution">
    <text evidence="2">The sequence shown here is derived from an EMBL/GenBank/DDBJ whole genome shotgun (WGS) entry which is preliminary data.</text>
</comment>
<evidence type="ECO:0000313" key="2">
    <source>
        <dbReference type="EMBL" id="KAJ6995387.1"/>
    </source>
</evidence>
<keyword evidence="1" id="KW-1133">Transmembrane helix</keyword>